<evidence type="ECO:0000313" key="3">
    <source>
        <dbReference type="Proteomes" id="UP000325003"/>
    </source>
</evidence>
<keyword evidence="3" id="KW-1185">Reference proteome</keyword>
<reference evidence="2 3" key="1">
    <citation type="submission" date="2019-09" db="EMBL/GenBank/DDBJ databases">
        <title>Nocardioides panacisoli sp. nov., isolated from the soil of a ginseng field.</title>
        <authorList>
            <person name="Cho C."/>
        </authorList>
    </citation>
    <scope>NUCLEOTIDE SEQUENCE [LARGE SCALE GENOMIC DNA]</scope>
    <source>
        <strain evidence="2 3">BN130099</strain>
    </source>
</reference>
<organism evidence="2 3">
    <name type="scientific">Nocardioides humilatus</name>
    <dbReference type="NCBI Taxonomy" id="2607660"/>
    <lineage>
        <taxon>Bacteria</taxon>
        <taxon>Bacillati</taxon>
        <taxon>Actinomycetota</taxon>
        <taxon>Actinomycetes</taxon>
        <taxon>Propionibacteriales</taxon>
        <taxon>Nocardioidaceae</taxon>
        <taxon>Nocardioides</taxon>
    </lineage>
</organism>
<dbReference type="AlphaFoldDB" id="A0A5B1LC94"/>
<feature type="transmembrane region" description="Helical" evidence="1">
    <location>
        <begin position="92"/>
        <end position="109"/>
    </location>
</feature>
<feature type="transmembrane region" description="Helical" evidence="1">
    <location>
        <begin position="12"/>
        <end position="32"/>
    </location>
</feature>
<name>A0A5B1LC94_9ACTN</name>
<reference evidence="2 3" key="2">
    <citation type="submission" date="2019-09" db="EMBL/GenBank/DDBJ databases">
        <authorList>
            <person name="Jin C."/>
        </authorList>
    </citation>
    <scope>NUCLEOTIDE SEQUENCE [LARGE SCALE GENOMIC DNA]</scope>
    <source>
        <strain evidence="2 3">BN130099</strain>
    </source>
</reference>
<protein>
    <recommendedName>
        <fullName evidence="4">Thiosulfate dehydrogenase [quinone] large subunit</fullName>
    </recommendedName>
</protein>
<keyword evidence="1" id="KW-0472">Membrane</keyword>
<keyword evidence="1" id="KW-0812">Transmembrane</keyword>
<gene>
    <name evidence="2" type="ORF">F0U44_16095</name>
</gene>
<proteinExistence type="predicted"/>
<keyword evidence="1" id="KW-1133">Transmembrane helix</keyword>
<comment type="caution">
    <text evidence="2">The sequence shown here is derived from an EMBL/GenBank/DDBJ whole genome shotgun (WGS) entry which is preliminary data.</text>
</comment>
<evidence type="ECO:0000256" key="1">
    <source>
        <dbReference type="SAM" id="Phobius"/>
    </source>
</evidence>
<accession>A0A5B1LC94</accession>
<sequence>MVEQDIVTHVNARRGLAALRIGFGLTFLWAFADKLLALGFHTGVNDQTGAVDRFGDAAWIHGGSPTFGFLSFGVPADNPMHDFFTSMAGDTWADWMFMLGLAGIGVALTLGIGMRLAAVTGSVLYGLMWLASMPLDNHPFIDDHLIGLVALTVLALTLAGDTWGFGKAWAKTAIVTRIPVLR</sequence>
<evidence type="ECO:0000313" key="2">
    <source>
        <dbReference type="EMBL" id="KAA1417848.1"/>
    </source>
</evidence>
<dbReference type="EMBL" id="VUJV01000005">
    <property type="protein sequence ID" value="KAA1417848.1"/>
    <property type="molecule type" value="Genomic_DNA"/>
</dbReference>
<dbReference type="Proteomes" id="UP000325003">
    <property type="component" value="Unassembled WGS sequence"/>
</dbReference>
<evidence type="ECO:0008006" key="4">
    <source>
        <dbReference type="Google" id="ProtNLM"/>
    </source>
</evidence>
<feature type="transmembrane region" description="Helical" evidence="1">
    <location>
        <begin position="145"/>
        <end position="165"/>
    </location>
</feature>